<comment type="caution">
    <text evidence="1">The sequence shown here is derived from an EMBL/GenBank/DDBJ whole genome shotgun (WGS) entry which is preliminary data.</text>
</comment>
<protein>
    <submittedName>
        <fullName evidence="1">Uncharacterized protein</fullName>
    </submittedName>
</protein>
<evidence type="ECO:0000313" key="1">
    <source>
        <dbReference type="EMBL" id="PCG69413.1"/>
    </source>
</evidence>
<name>A0A2A4JDC5_HELVI</name>
<dbReference type="EMBL" id="NWSH01002017">
    <property type="protein sequence ID" value="PCG69413.1"/>
    <property type="molecule type" value="Genomic_DNA"/>
</dbReference>
<organism evidence="1">
    <name type="scientific">Heliothis virescens</name>
    <name type="common">Tobacco budworm moth</name>
    <dbReference type="NCBI Taxonomy" id="7102"/>
    <lineage>
        <taxon>Eukaryota</taxon>
        <taxon>Metazoa</taxon>
        <taxon>Ecdysozoa</taxon>
        <taxon>Arthropoda</taxon>
        <taxon>Hexapoda</taxon>
        <taxon>Insecta</taxon>
        <taxon>Pterygota</taxon>
        <taxon>Neoptera</taxon>
        <taxon>Endopterygota</taxon>
        <taxon>Lepidoptera</taxon>
        <taxon>Glossata</taxon>
        <taxon>Ditrysia</taxon>
        <taxon>Noctuoidea</taxon>
        <taxon>Noctuidae</taxon>
        <taxon>Heliothinae</taxon>
        <taxon>Heliothis</taxon>
    </lineage>
</organism>
<proteinExistence type="predicted"/>
<reference evidence="1" key="1">
    <citation type="submission" date="2017-09" db="EMBL/GenBank/DDBJ databases">
        <title>Contemporary evolution of a Lepidopteran species, Heliothis virescens, in response to modern agricultural practices.</title>
        <authorList>
            <person name="Fritz M.L."/>
            <person name="Deyonke A.M."/>
            <person name="Papanicolaou A."/>
            <person name="Micinski S."/>
            <person name="Westbrook J."/>
            <person name="Gould F."/>
        </authorList>
    </citation>
    <scope>NUCLEOTIDE SEQUENCE [LARGE SCALE GENOMIC DNA]</scope>
    <source>
        <strain evidence="1">HvINT-</strain>
        <tissue evidence="1">Whole body</tissue>
    </source>
</reference>
<gene>
    <name evidence="1" type="ORF">B5V51_4146</name>
</gene>
<sequence length="101" mass="11685">MNCLSSCNGRYEFNLTETNDPLEYPPQLPYNPDFTEEHAEREAVNFDPGNVWSTYYGEFYVRNTFENYNEGGRARCSLYEGVNCMVSAPACVHRVARRLLL</sequence>
<accession>A0A2A4JDC5</accession>
<dbReference type="AlphaFoldDB" id="A0A2A4JDC5"/>